<name>A0A8J3STI3_9ACTN</name>
<sequence length="68" mass="7104">MAARSCRPLLPDPKARPTISVPEAGELLGLGRSASYEAAKRGDIPTISIGRTLKVPTAKVLHLLGLTA</sequence>
<accession>A0A8J3STI3</accession>
<evidence type="ECO:0000313" key="1">
    <source>
        <dbReference type="EMBL" id="GIH98109.1"/>
    </source>
</evidence>
<dbReference type="Proteomes" id="UP000634476">
    <property type="component" value="Unassembled WGS sequence"/>
</dbReference>
<gene>
    <name evidence="1" type="ORF">Pta02_01180</name>
</gene>
<comment type="caution">
    <text evidence="1">The sequence shown here is derived from an EMBL/GenBank/DDBJ whole genome shotgun (WGS) entry which is preliminary data.</text>
</comment>
<keyword evidence="2" id="KW-1185">Reference proteome</keyword>
<evidence type="ECO:0000313" key="2">
    <source>
        <dbReference type="Proteomes" id="UP000634476"/>
    </source>
</evidence>
<reference evidence="1" key="1">
    <citation type="submission" date="2021-01" db="EMBL/GenBank/DDBJ databases">
        <title>Whole genome shotgun sequence of Planobispora takensis NBRC 109077.</title>
        <authorList>
            <person name="Komaki H."/>
            <person name="Tamura T."/>
        </authorList>
    </citation>
    <scope>NUCLEOTIDE SEQUENCE</scope>
    <source>
        <strain evidence="1">NBRC 109077</strain>
    </source>
</reference>
<dbReference type="RefSeq" id="WP_203872612.1">
    <property type="nucleotide sequence ID" value="NZ_BOOK01000001.1"/>
</dbReference>
<evidence type="ECO:0008006" key="3">
    <source>
        <dbReference type="Google" id="ProtNLM"/>
    </source>
</evidence>
<organism evidence="1 2">
    <name type="scientific">Planobispora takensis</name>
    <dbReference type="NCBI Taxonomy" id="1367882"/>
    <lineage>
        <taxon>Bacteria</taxon>
        <taxon>Bacillati</taxon>
        <taxon>Actinomycetota</taxon>
        <taxon>Actinomycetes</taxon>
        <taxon>Streptosporangiales</taxon>
        <taxon>Streptosporangiaceae</taxon>
        <taxon>Planobispora</taxon>
    </lineage>
</organism>
<proteinExistence type="predicted"/>
<dbReference type="EMBL" id="BOOK01000001">
    <property type="protein sequence ID" value="GIH98109.1"/>
    <property type="molecule type" value="Genomic_DNA"/>
</dbReference>
<protein>
    <recommendedName>
        <fullName evidence="3">Helix-turn-helix domain-containing protein</fullName>
    </recommendedName>
</protein>
<dbReference type="AlphaFoldDB" id="A0A8J3STI3"/>